<feature type="transmembrane region" description="Helical" evidence="1">
    <location>
        <begin position="135"/>
        <end position="155"/>
    </location>
</feature>
<dbReference type="AlphaFoldDB" id="A0A657LPI8"/>
<protein>
    <recommendedName>
        <fullName evidence="4">DUF2938 domain-containing protein</fullName>
    </recommendedName>
</protein>
<evidence type="ECO:0008006" key="4">
    <source>
        <dbReference type="Google" id="ProtNLM"/>
    </source>
</evidence>
<dbReference type="Pfam" id="PF11158">
    <property type="entry name" value="DUF2938"/>
    <property type="match status" value="1"/>
</dbReference>
<gene>
    <name evidence="2" type="ORF">AX760_21740</name>
</gene>
<dbReference type="InterPro" id="IPR021329">
    <property type="entry name" value="DUF2938"/>
</dbReference>
<name>A0A657LPI8_9HYPH</name>
<keyword evidence="1" id="KW-0472">Membrane</keyword>
<proteinExistence type="predicted"/>
<organism evidence="2 3">
    <name type="scientific">Pararhizobium antarcticum</name>
    <dbReference type="NCBI Taxonomy" id="1798805"/>
    <lineage>
        <taxon>Bacteria</taxon>
        <taxon>Pseudomonadati</taxon>
        <taxon>Pseudomonadota</taxon>
        <taxon>Alphaproteobacteria</taxon>
        <taxon>Hyphomicrobiales</taxon>
        <taxon>Rhizobiaceae</taxon>
        <taxon>Rhizobium/Agrobacterium group</taxon>
        <taxon>Pararhizobium</taxon>
    </lineage>
</organism>
<keyword evidence="1" id="KW-1133">Transmembrane helix</keyword>
<dbReference type="EMBL" id="LSRP01000109">
    <property type="protein sequence ID" value="OJF92968.1"/>
    <property type="molecule type" value="Genomic_DNA"/>
</dbReference>
<evidence type="ECO:0000313" key="3">
    <source>
        <dbReference type="Proteomes" id="UP000182661"/>
    </source>
</evidence>
<evidence type="ECO:0000313" key="2">
    <source>
        <dbReference type="EMBL" id="OJF92968.1"/>
    </source>
</evidence>
<feature type="transmembrane region" description="Helical" evidence="1">
    <location>
        <begin position="65"/>
        <end position="87"/>
    </location>
</feature>
<evidence type="ECO:0000256" key="1">
    <source>
        <dbReference type="SAM" id="Phobius"/>
    </source>
</evidence>
<sequence>MDLLLKGVLIGLAGTVAMDVLDIILNRLIARRRPDWGLVGRWVGHMPKIFHDGIAKAAPVRGEAALGWSFHYGIGVFYGVVFAVLAGSDWFADPSFLPIWLFGLLTISAGWFLLFPGMGLGWAMAKVGHPWRERAWGLLGHTVFATGMWACANLIGGSAGLAS</sequence>
<reference evidence="2 3" key="1">
    <citation type="submission" date="2016-02" db="EMBL/GenBank/DDBJ databases">
        <title>Genome sequencing of a beta-galactosidase producing bacteria Rhizobium sp. 59.</title>
        <authorList>
            <person name="Wang D."/>
            <person name="Kot W."/>
            <person name="Qin Y."/>
            <person name="Hansen L."/>
            <person name="Naqvi K."/>
            <person name="Rensing C."/>
        </authorList>
    </citation>
    <scope>NUCLEOTIDE SEQUENCE [LARGE SCALE GENOMIC DNA]</scope>
    <source>
        <strain evidence="2 3">59</strain>
    </source>
</reference>
<feature type="transmembrane region" description="Helical" evidence="1">
    <location>
        <begin position="6"/>
        <end position="25"/>
    </location>
</feature>
<accession>A0A657LPI8</accession>
<feature type="transmembrane region" description="Helical" evidence="1">
    <location>
        <begin position="99"/>
        <end position="123"/>
    </location>
</feature>
<keyword evidence="1" id="KW-0812">Transmembrane</keyword>
<keyword evidence="3" id="KW-1185">Reference proteome</keyword>
<comment type="caution">
    <text evidence="2">The sequence shown here is derived from an EMBL/GenBank/DDBJ whole genome shotgun (WGS) entry which is preliminary data.</text>
</comment>
<dbReference type="Proteomes" id="UP000182661">
    <property type="component" value="Unassembled WGS sequence"/>
</dbReference>